<dbReference type="InterPro" id="IPR039336">
    <property type="entry name" value="Midnolin"/>
</dbReference>
<dbReference type="KEGG" id="hcq:109507329"/>
<dbReference type="GeneTree" id="ENSGT00510000049027"/>
<dbReference type="OMA" id="CKLEHLQ"/>
<evidence type="ECO:0000313" key="4">
    <source>
        <dbReference type="Ensembl" id="ENSHCOP00000000382.1"/>
    </source>
</evidence>
<dbReference type="AlphaFoldDB" id="A0A3Q2XAG8"/>
<proteinExistence type="predicted"/>
<organism evidence="4 5">
    <name type="scientific">Hippocampus comes</name>
    <name type="common">Tiger tail seahorse</name>
    <dbReference type="NCBI Taxonomy" id="109280"/>
    <lineage>
        <taxon>Eukaryota</taxon>
        <taxon>Metazoa</taxon>
        <taxon>Chordata</taxon>
        <taxon>Craniata</taxon>
        <taxon>Vertebrata</taxon>
        <taxon>Euteleostomi</taxon>
        <taxon>Actinopterygii</taxon>
        <taxon>Neopterygii</taxon>
        <taxon>Teleostei</taxon>
        <taxon>Neoteleostei</taxon>
        <taxon>Acanthomorphata</taxon>
        <taxon>Syngnathiaria</taxon>
        <taxon>Syngnathiformes</taxon>
        <taxon>Syngnathoidei</taxon>
        <taxon>Syngnathidae</taxon>
        <taxon>Hippocampus</taxon>
    </lineage>
</organism>
<feature type="region of interest" description="Disordered" evidence="3">
    <location>
        <begin position="372"/>
        <end position="401"/>
    </location>
</feature>
<name>A0A3Q2XAG8_HIPCM</name>
<dbReference type="Proteomes" id="UP000264820">
    <property type="component" value="Unplaced"/>
</dbReference>
<evidence type="ECO:0000256" key="2">
    <source>
        <dbReference type="ARBA" id="ARBA00023242"/>
    </source>
</evidence>
<dbReference type="Ensembl" id="ENSHCOT00000013870.1">
    <property type="protein sequence ID" value="ENSHCOP00000000382.1"/>
    <property type="gene ID" value="ENSHCOG00000001174.1"/>
</dbReference>
<dbReference type="PANTHER" id="PTHR23010:SF1">
    <property type="entry name" value="MIDNOLIN"/>
    <property type="match status" value="1"/>
</dbReference>
<feature type="compositionally biased region" description="Basic residues" evidence="3">
    <location>
        <begin position="377"/>
        <end position="386"/>
    </location>
</feature>
<dbReference type="OrthoDB" id="1916003at2759"/>
<comment type="subcellular location">
    <subcellularLocation>
        <location evidence="1">Nucleus</location>
    </subcellularLocation>
</comment>
<feature type="compositionally biased region" description="Low complexity" evidence="3">
    <location>
        <begin position="160"/>
        <end position="176"/>
    </location>
</feature>
<dbReference type="GO" id="GO:0005634">
    <property type="term" value="C:nucleus"/>
    <property type="evidence" value="ECO:0007669"/>
    <property type="project" value="UniProtKB-SubCell"/>
</dbReference>
<keyword evidence="2" id="KW-0539">Nucleus</keyword>
<gene>
    <name evidence="4" type="primary">MIDN</name>
</gene>
<evidence type="ECO:0000313" key="5">
    <source>
        <dbReference type="Proteomes" id="UP000264820"/>
    </source>
</evidence>
<keyword evidence="5" id="KW-1185">Reference proteome</keyword>
<reference evidence="4" key="1">
    <citation type="submission" date="2025-08" db="UniProtKB">
        <authorList>
            <consortium name="Ensembl"/>
        </authorList>
    </citation>
    <scope>IDENTIFICATION</scope>
</reference>
<reference evidence="4" key="2">
    <citation type="submission" date="2025-09" db="UniProtKB">
        <authorList>
            <consortium name="Ensembl"/>
        </authorList>
    </citation>
    <scope>IDENTIFICATION</scope>
</reference>
<evidence type="ECO:0000256" key="3">
    <source>
        <dbReference type="SAM" id="MobiDB-lite"/>
    </source>
</evidence>
<feature type="compositionally biased region" description="Polar residues" evidence="3">
    <location>
        <begin position="181"/>
        <end position="191"/>
    </location>
</feature>
<accession>A0A3Q2XAG8</accession>
<feature type="region of interest" description="Disordered" evidence="3">
    <location>
        <begin position="142"/>
        <end position="205"/>
    </location>
</feature>
<dbReference type="PANTHER" id="PTHR23010">
    <property type="entry name" value="MIDNOLIN"/>
    <property type="match status" value="1"/>
</dbReference>
<sequence>MRLIVGSSSIGGQLELVVSRRETLDGLRTRLSRRLNVHTDKIIVLHQDKQLIAGKLVEQGVADGSRLTLQVPGVVKAGLFFSSARVERMVEVLERLTECEISDFLSGRSPLAIKLALGVHTMHVQLQLSAQDVAKLKLDKASGAISNPPPQVNIGQSALSYSPNDTTTTSPSSSPPVTYAAGSTQSDQAVSSMDCHRQATARHSRPHAATLLTPSLHSACPLPVTPPVCFNDSMMAPQSPLPASTFRESFHSSSAEPTKQPGAVIESFESHSQGVFSGTFSGTLAPCSRSGVSHRRRGIAVILQILDDLLRAASQHQGALTSLCPASDPTAQGHSCKQRVEPVSEALEACGFHTKSEENQTLHCKLKRVQSLMDQQRHHRQARRSSHFSQSAHPYQRHHRP</sequence>
<protein>
    <submittedName>
        <fullName evidence="4">Midnolin-like</fullName>
    </submittedName>
</protein>
<evidence type="ECO:0000256" key="1">
    <source>
        <dbReference type="ARBA" id="ARBA00004123"/>
    </source>
</evidence>